<reference evidence="14 15" key="1">
    <citation type="submission" date="2019-06" db="EMBL/GenBank/DDBJ databases">
        <title>A chromosomal-level reference genome of Carpinus fangiana (Coryloideae, Betulaceae).</title>
        <authorList>
            <person name="Yang X."/>
            <person name="Wang Z."/>
            <person name="Zhang L."/>
            <person name="Hao G."/>
            <person name="Liu J."/>
            <person name="Yang Y."/>
        </authorList>
    </citation>
    <scope>NUCLEOTIDE SEQUENCE [LARGE SCALE GENOMIC DNA]</scope>
    <source>
        <strain evidence="14">Cfa_2016G</strain>
        <tissue evidence="14">Leaf</tissue>
    </source>
</reference>
<dbReference type="GO" id="GO:0000976">
    <property type="term" value="F:transcription cis-regulatory region binding"/>
    <property type="evidence" value="ECO:0007669"/>
    <property type="project" value="UniProtKB-ARBA"/>
</dbReference>
<gene>
    <name evidence="14" type="ORF">FH972_009041</name>
</gene>
<evidence type="ECO:0000256" key="4">
    <source>
        <dbReference type="ARBA" id="ARBA00023155"/>
    </source>
</evidence>
<feature type="coiled-coil region" evidence="11">
    <location>
        <begin position="148"/>
        <end position="182"/>
    </location>
</feature>
<keyword evidence="6 8" id="KW-0539">Nucleus</keyword>
<dbReference type="InterPro" id="IPR001356">
    <property type="entry name" value="HD"/>
</dbReference>
<feature type="compositionally biased region" description="Polar residues" evidence="12">
    <location>
        <begin position="246"/>
        <end position="255"/>
    </location>
</feature>
<evidence type="ECO:0000259" key="13">
    <source>
        <dbReference type="PROSITE" id="PS50071"/>
    </source>
</evidence>
<dbReference type="GO" id="GO:0045893">
    <property type="term" value="P:positive regulation of DNA-templated transcription"/>
    <property type="evidence" value="ECO:0007669"/>
    <property type="project" value="TreeGrafter"/>
</dbReference>
<keyword evidence="15" id="KW-1185">Reference proteome</keyword>
<proteinExistence type="inferred from homology"/>
<evidence type="ECO:0000256" key="2">
    <source>
        <dbReference type="ARBA" id="ARBA00023015"/>
    </source>
</evidence>
<dbReference type="Pfam" id="PF02183">
    <property type="entry name" value="HALZ"/>
    <property type="match status" value="1"/>
</dbReference>
<dbReference type="EMBL" id="CM017323">
    <property type="protein sequence ID" value="KAE8023333.1"/>
    <property type="molecule type" value="Genomic_DNA"/>
</dbReference>
<dbReference type="Gene3D" id="1.10.10.60">
    <property type="entry name" value="Homeodomain-like"/>
    <property type="match status" value="1"/>
</dbReference>
<dbReference type="PROSITE" id="PS00027">
    <property type="entry name" value="HOMEOBOX_1"/>
    <property type="match status" value="1"/>
</dbReference>
<dbReference type="PANTHER" id="PTHR24326">
    <property type="entry name" value="HOMEOBOX-LEUCINE ZIPPER PROTEIN"/>
    <property type="match status" value="1"/>
</dbReference>
<feature type="compositionally biased region" description="Basic and acidic residues" evidence="12">
    <location>
        <begin position="236"/>
        <end position="245"/>
    </location>
</feature>
<dbReference type="InterPro" id="IPR045224">
    <property type="entry name" value="HDZip_class_I_plant"/>
</dbReference>
<feature type="compositionally biased region" description="Basic and acidic residues" evidence="12">
    <location>
        <begin position="183"/>
        <end position="193"/>
    </location>
</feature>
<dbReference type="FunFam" id="1.10.10.60:FF:000144">
    <property type="entry name" value="homeobox-leucine zipper protein ATHB-6-like"/>
    <property type="match status" value="1"/>
</dbReference>
<keyword evidence="3 8" id="KW-0238">DNA-binding</keyword>
<keyword evidence="5 10" id="KW-0804">Transcription</keyword>
<evidence type="ECO:0000256" key="3">
    <source>
        <dbReference type="ARBA" id="ARBA00023125"/>
    </source>
</evidence>
<keyword evidence="11" id="KW-0175">Coiled coil</keyword>
<feature type="region of interest" description="Disordered" evidence="12">
    <location>
        <begin position="183"/>
        <end position="204"/>
    </location>
</feature>
<organism evidence="14 15">
    <name type="scientific">Carpinus fangiana</name>
    <dbReference type="NCBI Taxonomy" id="176857"/>
    <lineage>
        <taxon>Eukaryota</taxon>
        <taxon>Viridiplantae</taxon>
        <taxon>Streptophyta</taxon>
        <taxon>Embryophyta</taxon>
        <taxon>Tracheophyta</taxon>
        <taxon>Spermatophyta</taxon>
        <taxon>Magnoliopsida</taxon>
        <taxon>eudicotyledons</taxon>
        <taxon>Gunneridae</taxon>
        <taxon>Pentapetalae</taxon>
        <taxon>rosids</taxon>
        <taxon>fabids</taxon>
        <taxon>Fagales</taxon>
        <taxon>Betulaceae</taxon>
        <taxon>Carpinus</taxon>
    </lineage>
</organism>
<dbReference type="GO" id="GO:0005634">
    <property type="term" value="C:nucleus"/>
    <property type="evidence" value="ECO:0007669"/>
    <property type="project" value="UniProtKB-SubCell"/>
</dbReference>
<evidence type="ECO:0000256" key="9">
    <source>
        <dbReference type="RuleBase" id="RU000682"/>
    </source>
</evidence>
<dbReference type="Proteomes" id="UP000327013">
    <property type="component" value="Chromosome 3"/>
</dbReference>
<feature type="region of interest" description="Disordered" evidence="12">
    <location>
        <begin position="236"/>
        <end position="273"/>
    </location>
</feature>
<dbReference type="InterPro" id="IPR003106">
    <property type="entry name" value="Leu_zip_homeo"/>
</dbReference>
<name>A0A5N6R0L5_9ROSI</name>
<keyword evidence="2 10" id="KW-0805">Transcription regulation</keyword>
<dbReference type="InterPro" id="IPR000047">
    <property type="entry name" value="HTH_motif"/>
</dbReference>
<comment type="function">
    <text evidence="10">Transcription factor.</text>
</comment>
<dbReference type="PRINTS" id="PR00031">
    <property type="entry name" value="HTHREPRESSR"/>
</dbReference>
<dbReference type="AlphaFoldDB" id="A0A5N6R0L5"/>
<dbReference type="Pfam" id="PF00046">
    <property type="entry name" value="Homeodomain"/>
    <property type="match status" value="1"/>
</dbReference>
<dbReference type="SMART" id="SM00389">
    <property type="entry name" value="HOX"/>
    <property type="match status" value="1"/>
</dbReference>
<evidence type="ECO:0000256" key="8">
    <source>
        <dbReference type="PROSITE-ProRule" id="PRU00108"/>
    </source>
</evidence>
<feature type="DNA-binding region" description="Homeobox" evidence="8">
    <location>
        <begin position="84"/>
        <end position="143"/>
    </location>
</feature>
<evidence type="ECO:0000256" key="12">
    <source>
        <dbReference type="SAM" id="MobiDB-lite"/>
    </source>
</evidence>
<dbReference type="GO" id="GO:0000981">
    <property type="term" value="F:DNA-binding transcription factor activity, RNA polymerase II-specific"/>
    <property type="evidence" value="ECO:0007669"/>
    <property type="project" value="UniProtKB-UniRule"/>
</dbReference>
<dbReference type="InterPro" id="IPR009057">
    <property type="entry name" value="Homeodomain-like_sf"/>
</dbReference>
<protein>
    <recommendedName>
        <fullName evidence="10">Homeobox-leucine zipper protein</fullName>
    </recommendedName>
    <alternativeName>
        <fullName evidence="10">HD-ZIP protein</fullName>
    </alternativeName>
    <alternativeName>
        <fullName evidence="10">Homeodomain transcription factor</fullName>
    </alternativeName>
</protein>
<sequence>MAGGKVYGGASNMSVLLQSERLPCSSEVLEPLWITSSDPSLHASKSMVNFDKVSGGDNTASPFFQQLGNDENGDEEDCDGCFHRPGKKRRLTTNQVQLLERSFEVENKLEPERKIQLAKELGLQPRQVAIWFQNRRARFKTKQLEKDYDSLKASYDRIRVDYDNLIKEKEGLENEVNSLRDKLLSREKGKENEEPLDACKSSNAEIREPIPNAVSDNVSNALLLVCKQEDASSVKSDVFDSDRDSPNYTDGNHSSLLEPADSSHAFEPEQSDFSQDEEDNHCKVLLPQACFLKVEDGCNDLPLANYCNFGFPVEEQPFCFWNY</sequence>
<comment type="subcellular location">
    <subcellularLocation>
        <location evidence="1 8 9">Nucleus</location>
    </subcellularLocation>
</comment>
<evidence type="ECO:0000256" key="1">
    <source>
        <dbReference type="ARBA" id="ARBA00004123"/>
    </source>
</evidence>
<dbReference type="OrthoDB" id="6159439at2759"/>
<evidence type="ECO:0000256" key="7">
    <source>
        <dbReference type="ARBA" id="ARBA00025748"/>
    </source>
</evidence>
<evidence type="ECO:0000256" key="5">
    <source>
        <dbReference type="ARBA" id="ARBA00023163"/>
    </source>
</evidence>
<dbReference type="InterPro" id="IPR017970">
    <property type="entry name" value="Homeobox_CS"/>
</dbReference>
<evidence type="ECO:0000313" key="15">
    <source>
        <dbReference type="Proteomes" id="UP000327013"/>
    </source>
</evidence>
<keyword evidence="4 8" id="KW-0371">Homeobox</keyword>
<dbReference type="PANTHER" id="PTHR24326:SF610">
    <property type="entry name" value="HOMEOBOX-LEUCINE ZIPPER PROTEIN"/>
    <property type="match status" value="1"/>
</dbReference>
<comment type="similarity">
    <text evidence="7 10">Belongs to the HD-ZIP homeobox family. Class I subfamily.</text>
</comment>
<dbReference type="CDD" id="cd00086">
    <property type="entry name" value="homeodomain"/>
    <property type="match status" value="1"/>
</dbReference>
<evidence type="ECO:0000256" key="10">
    <source>
        <dbReference type="RuleBase" id="RU369038"/>
    </source>
</evidence>
<dbReference type="SUPFAM" id="SSF46689">
    <property type="entry name" value="Homeodomain-like"/>
    <property type="match status" value="1"/>
</dbReference>
<feature type="domain" description="Homeobox" evidence="13">
    <location>
        <begin position="82"/>
        <end position="142"/>
    </location>
</feature>
<evidence type="ECO:0000256" key="6">
    <source>
        <dbReference type="ARBA" id="ARBA00023242"/>
    </source>
</evidence>
<accession>A0A5N6R0L5</accession>
<evidence type="ECO:0000313" key="14">
    <source>
        <dbReference type="EMBL" id="KAE8023333.1"/>
    </source>
</evidence>
<evidence type="ECO:0000256" key="11">
    <source>
        <dbReference type="SAM" id="Coils"/>
    </source>
</evidence>
<dbReference type="PROSITE" id="PS50071">
    <property type="entry name" value="HOMEOBOX_2"/>
    <property type="match status" value="1"/>
</dbReference>